<accession>A0ABS1FWU8</accession>
<proteinExistence type="predicted"/>
<protein>
    <submittedName>
        <fullName evidence="3">RHS repeat-associated core domain-containing protein</fullName>
    </submittedName>
</protein>
<name>A0ABS1FWU8_9FLAO</name>
<feature type="signal peptide" evidence="1">
    <location>
        <begin position="1"/>
        <end position="20"/>
    </location>
</feature>
<dbReference type="InterPro" id="IPR050708">
    <property type="entry name" value="T6SS_VgrG/RHS"/>
</dbReference>
<dbReference type="Pfam" id="PF20041">
    <property type="entry name" value="DUF6443"/>
    <property type="match status" value="1"/>
</dbReference>
<dbReference type="Proteomes" id="UP000628669">
    <property type="component" value="Unassembled WGS sequence"/>
</dbReference>
<sequence length="1202" mass="135259">MKKIIIPVSTLVLMINFAYSQSLPNTENYIQTRTYIDSVKTSSATAKQFHTVQYFDGLGRPKQIVNVKASPKGRDVVTHIEYDGFGRQVKDYLPVPQAQTLNGAIVPTPLSNATQVGIYGQEKIYAEKSLENSPLDRILEQKQVGTAWNNKPIKFEYDANVSKDYVRKYETATTWDSTEKMTVTTVKLPQYFLPNTLYKNAVSDEDGNKTIEFKNGQGQLILSRKVISATENADTYYVYNEYNQLAFVIPPLASAPTVVAETVENLYYQYRYDGKGRLVEKKLPGKGWEYMVYDKTDRLIMTQDAELRNKGRWLITKYDQLGRSVYTGLIARGSRASLQDIANSRVIIESRDDTTGFTLNGMKIYYSNFYFNNIETVLSVNYYDTYPPNSPVVTNVFSQKLLTDNPSSKYTTKGLPTASYVKNIEDDGWTKNFMWYDTKGRSIGNRSINHLGGFTIVNNRLDFAGTIIQTNTYHKRLASDPQISIQERFTYDHQNRLLRHTHQVNTNPIEILALNIYNELSQLESKKVGGTTTSPLQEIDYDYNIRGWLTDINKNQMLVPNLGGKLFSYKIKYEQKQGITNPSPSLFAGKDVKPKFNGNIVEVDWRIVESLGVNPSLTPKRYGYAYDALNRLTAGYYQNPNNPNSRENIESLSYDLNGNIINLYRTSVIENNNTTPTVIDNLNYTYRGNQATKIKDESGNKTGYEGTQGSPIEYDLNGNMKNMTDKQITGISYNYLNLPNSINIDWGQITTYIKTKYRADGVKLKKENIKTSTGFSGTDTNTQETDYLDGFQYLKTTSTSSGGGGGSEMMTSRAYEPEAFTPTGDREPETGPYETLITADLAVPTLQFFPTTEGFYDYINKRYIYQYKDHLGNIRLSYAKNTTGAVEILDSNDYYPFGMNHLKTGNAFFGPSSFKNYKYNGKELQETGMYDYGARLYMSDIGRWGVIDPLTETSRRWSTYNYAYNNPIRFIDPDGRQGTDWFKNSFGDMEFRSDIQSQQDMTDKGVEGEYVGETSQVGNLTYAADGNVYDDSASGGGLPVENGKVKDIAEVTATFKSSPSSIRKGWNLLADNVISKPVEGIQVVGYLFYGTGLAISDMIETGDVGDKHIKMDITLRGFKDGKWQKTLEYKDGSTIMSEADKFEKLAVPGVEAMTAGVSFGFKPFTKFGAVGNAVGNWGVNTAAKTAVKKGTYQLGPKKDKND</sequence>
<dbReference type="InterPro" id="IPR045619">
    <property type="entry name" value="DUF6443"/>
</dbReference>
<organism evidence="3 4">
    <name type="scientific">Chryseobacterium paridis</name>
    <dbReference type="NCBI Taxonomy" id="2800328"/>
    <lineage>
        <taxon>Bacteria</taxon>
        <taxon>Pseudomonadati</taxon>
        <taxon>Bacteroidota</taxon>
        <taxon>Flavobacteriia</taxon>
        <taxon>Flavobacteriales</taxon>
        <taxon>Weeksellaceae</taxon>
        <taxon>Chryseobacterium group</taxon>
        <taxon>Chryseobacterium</taxon>
    </lineage>
</organism>
<dbReference type="RefSeq" id="WP_200246333.1">
    <property type="nucleotide sequence ID" value="NZ_JAENHK010000010.1"/>
</dbReference>
<dbReference type="EMBL" id="JAENHK010000010">
    <property type="protein sequence ID" value="MBK1896674.1"/>
    <property type="molecule type" value="Genomic_DNA"/>
</dbReference>
<keyword evidence="1" id="KW-0732">Signal</keyword>
<reference evidence="4" key="1">
    <citation type="submission" date="2021-01" db="EMBL/GenBank/DDBJ databases">
        <title>Genome public.</title>
        <authorList>
            <person name="Liu C."/>
            <person name="Sun Q."/>
        </authorList>
    </citation>
    <scope>NUCLEOTIDE SEQUENCE [LARGE SCALE GENOMIC DNA]</scope>
    <source>
        <strain evidence="4">YIM B02567</strain>
    </source>
</reference>
<gene>
    <name evidence="3" type="ORF">JHL15_12980</name>
</gene>
<dbReference type="Gene3D" id="2.180.10.10">
    <property type="entry name" value="RHS repeat-associated core"/>
    <property type="match status" value="1"/>
</dbReference>
<dbReference type="InterPro" id="IPR022385">
    <property type="entry name" value="Rhs_assc_core"/>
</dbReference>
<feature type="chain" id="PRO_5046030651" evidence="1">
    <location>
        <begin position="21"/>
        <end position="1202"/>
    </location>
</feature>
<evidence type="ECO:0000259" key="2">
    <source>
        <dbReference type="Pfam" id="PF20041"/>
    </source>
</evidence>
<feature type="domain" description="DUF6443" evidence="2">
    <location>
        <begin position="37"/>
        <end position="157"/>
    </location>
</feature>
<dbReference type="PANTHER" id="PTHR32305:SF15">
    <property type="entry name" value="PROTEIN RHSA-RELATED"/>
    <property type="match status" value="1"/>
</dbReference>
<evidence type="ECO:0000256" key="1">
    <source>
        <dbReference type="SAM" id="SignalP"/>
    </source>
</evidence>
<dbReference type="NCBIfam" id="TIGR03696">
    <property type="entry name" value="Rhs_assc_core"/>
    <property type="match status" value="1"/>
</dbReference>
<evidence type="ECO:0000313" key="3">
    <source>
        <dbReference type="EMBL" id="MBK1896674.1"/>
    </source>
</evidence>
<comment type="caution">
    <text evidence="3">The sequence shown here is derived from an EMBL/GenBank/DDBJ whole genome shotgun (WGS) entry which is preliminary data.</text>
</comment>
<keyword evidence="4" id="KW-1185">Reference proteome</keyword>
<dbReference type="PANTHER" id="PTHR32305">
    <property type="match status" value="1"/>
</dbReference>
<evidence type="ECO:0000313" key="4">
    <source>
        <dbReference type="Proteomes" id="UP000628669"/>
    </source>
</evidence>